<accession>A0A809S8J7</accession>
<dbReference type="KEGG" id="sniv:SFSGTM_12910"/>
<dbReference type="AlphaFoldDB" id="A0A809S8J7"/>
<proteinExistence type="predicted"/>
<reference evidence="2" key="1">
    <citation type="submission" date="2019-11" db="EMBL/GenBank/DDBJ databases">
        <title>Isolation and characterization of a novel species in the genus Sulfuriferula.</title>
        <authorList>
            <person name="Mochizuki J."/>
            <person name="Kojima H."/>
            <person name="Fukui M."/>
        </authorList>
    </citation>
    <scope>NUCLEOTIDE SEQUENCE [LARGE SCALE GENOMIC DNA]</scope>
    <source>
        <strain evidence="2">SGTM</strain>
    </source>
</reference>
<evidence type="ECO:0000313" key="1">
    <source>
        <dbReference type="EMBL" id="BBP00583.1"/>
    </source>
</evidence>
<evidence type="ECO:0000313" key="2">
    <source>
        <dbReference type="Proteomes" id="UP000463939"/>
    </source>
</evidence>
<keyword evidence="2" id="KW-1185">Reference proteome</keyword>
<protein>
    <submittedName>
        <fullName evidence="1">Uncharacterized protein</fullName>
    </submittedName>
</protein>
<gene>
    <name evidence="1" type="ORF">SFSGTM_12910</name>
</gene>
<dbReference type="EMBL" id="AP021881">
    <property type="protein sequence ID" value="BBP00583.1"/>
    <property type="molecule type" value="Genomic_DNA"/>
</dbReference>
<sequence>MPEVVDISQRHKQDMTDVIASLLPVSQNQKYDAQALAVAVDGAIIRAQFDRTPEAALSSIDRIQKALLGMSK</sequence>
<name>A0A809S8J7_9PROT</name>
<dbReference type="Proteomes" id="UP000463939">
    <property type="component" value="Chromosome"/>
</dbReference>
<organism evidence="1 2">
    <name type="scientific">Sulfuriferula nivalis</name>
    <dbReference type="NCBI Taxonomy" id="2675298"/>
    <lineage>
        <taxon>Bacteria</taxon>
        <taxon>Pseudomonadati</taxon>
        <taxon>Pseudomonadota</taxon>
        <taxon>Betaproteobacteria</taxon>
        <taxon>Nitrosomonadales</taxon>
        <taxon>Sulfuricellaceae</taxon>
        <taxon>Sulfuriferula</taxon>
    </lineage>
</organism>